<evidence type="ECO:0000256" key="1">
    <source>
        <dbReference type="SAM" id="Phobius"/>
    </source>
</evidence>
<keyword evidence="1" id="KW-1133">Transmembrane helix</keyword>
<gene>
    <name evidence="2" type="ORF">HM131_02195</name>
</gene>
<dbReference type="RefSeq" id="WP_085027508.1">
    <property type="nucleotide sequence ID" value="NZ_CP020772.1"/>
</dbReference>
<feature type="transmembrane region" description="Helical" evidence="1">
    <location>
        <begin position="15"/>
        <end position="36"/>
    </location>
</feature>
<feature type="transmembrane region" description="Helical" evidence="1">
    <location>
        <begin position="159"/>
        <end position="182"/>
    </location>
</feature>
<feature type="transmembrane region" description="Helical" evidence="1">
    <location>
        <begin position="71"/>
        <end position="92"/>
    </location>
</feature>
<dbReference type="PANTHER" id="PTHR43471">
    <property type="entry name" value="ABC TRANSPORTER PERMEASE"/>
    <property type="match status" value="1"/>
</dbReference>
<dbReference type="GO" id="GO:0005886">
    <property type="term" value="C:plasma membrane"/>
    <property type="evidence" value="ECO:0007669"/>
    <property type="project" value="UniProtKB-SubCell"/>
</dbReference>
<dbReference type="EMBL" id="CP020772">
    <property type="protein sequence ID" value="ARI75710.1"/>
    <property type="molecule type" value="Genomic_DNA"/>
</dbReference>
<keyword evidence="1" id="KW-0472">Membrane</keyword>
<dbReference type="Pfam" id="PF12679">
    <property type="entry name" value="ABC2_membrane_2"/>
    <property type="match status" value="1"/>
</dbReference>
<evidence type="ECO:0000313" key="3">
    <source>
        <dbReference type="Proteomes" id="UP000192527"/>
    </source>
</evidence>
<feature type="transmembrane region" description="Helical" evidence="1">
    <location>
        <begin position="189"/>
        <end position="209"/>
    </location>
</feature>
<keyword evidence="3" id="KW-1185">Reference proteome</keyword>
<keyword evidence="1" id="KW-0812">Transmembrane</keyword>
<proteinExistence type="predicted"/>
<name>A0A1W5ZQZ2_9BACI</name>
<dbReference type="STRING" id="402384.HM131_02195"/>
<evidence type="ECO:0000313" key="2">
    <source>
        <dbReference type="EMBL" id="ARI75710.1"/>
    </source>
</evidence>
<dbReference type="GO" id="GO:0140359">
    <property type="term" value="F:ABC-type transporter activity"/>
    <property type="evidence" value="ECO:0007669"/>
    <property type="project" value="InterPro"/>
</dbReference>
<dbReference type="PANTHER" id="PTHR43471:SF12">
    <property type="entry name" value="HYPOTHETICAL MEMBRANE PROTEIN, CONSERVED"/>
    <property type="match status" value="1"/>
</dbReference>
<dbReference type="OrthoDB" id="9800309at2"/>
<organism evidence="2 3">
    <name type="scientific">Halobacillus mangrovi</name>
    <dbReference type="NCBI Taxonomy" id="402384"/>
    <lineage>
        <taxon>Bacteria</taxon>
        <taxon>Bacillati</taxon>
        <taxon>Bacillota</taxon>
        <taxon>Bacilli</taxon>
        <taxon>Bacillales</taxon>
        <taxon>Bacillaceae</taxon>
        <taxon>Halobacillus</taxon>
    </lineage>
</organism>
<dbReference type="Proteomes" id="UP000192527">
    <property type="component" value="Chromosome"/>
</dbReference>
<sequence length="265" mass="29616">MNIFMHELKAYRKTTFIWTLSLMVIAVLFLSFYPSIASDMDDFTALLEGFPEPVRQAFGIQLENLGTINGFYAYVFLYIALCGAIQGMNIGVSILSKEVREKTADFLLTKPVSRTKVLSAKLSAALVSIILTNVFFIATVIVTASIIQTEAYSTEVMLLISLTLLFIQLIFLAVGILIAVVFPRIKSVLTVSLGTVFGFFFISMIVSIGDEGVKRYLSPFQYFDRQYIIEHSSYETSFLIVGGGIILVSLVLSYVLYRRKDIHTV</sequence>
<reference evidence="2 3" key="1">
    <citation type="submission" date="2017-04" db="EMBL/GenBank/DDBJ databases">
        <title>The whole genome sequencing and assembly of Halobacillus mangrovi strain.</title>
        <authorList>
            <person name="Lee S.-J."/>
            <person name="Park M.-K."/>
            <person name="Kim J.-Y."/>
            <person name="Lee Y.-J."/>
            <person name="Yi H."/>
            <person name="Bahn Y.-S."/>
            <person name="Kim J.F."/>
            <person name="Lee D.-W."/>
        </authorList>
    </citation>
    <scope>NUCLEOTIDE SEQUENCE [LARGE SCALE GENOMIC DNA]</scope>
    <source>
        <strain evidence="2 3">KTB 131</strain>
    </source>
</reference>
<dbReference type="KEGG" id="hmn:HM131_02195"/>
<feature type="transmembrane region" description="Helical" evidence="1">
    <location>
        <begin position="237"/>
        <end position="257"/>
    </location>
</feature>
<dbReference type="AlphaFoldDB" id="A0A1W5ZQZ2"/>
<protein>
    <submittedName>
        <fullName evidence="2">ABC transporter permease</fullName>
    </submittedName>
</protein>
<feature type="transmembrane region" description="Helical" evidence="1">
    <location>
        <begin position="124"/>
        <end position="147"/>
    </location>
</feature>
<accession>A0A1W5ZQZ2</accession>